<evidence type="ECO:0000256" key="1">
    <source>
        <dbReference type="SAM" id="MobiDB-lite"/>
    </source>
</evidence>
<organism evidence="2 3">
    <name type="scientific">Gossypium arboreum</name>
    <name type="common">Tree cotton</name>
    <name type="synonym">Gossypium nanking</name>
    <dbReference type="NCBI Taxonomy" id="29729"/>
    <lineage>
        <taxon>Eukaryota</taxon>
        <taxon>Viridiplantae</taxon>
        <taxon>Streptophyta</taxon>
        <taxon>Embryophyta</taxon>
        <taxon>Tracheophyta</taxon>
        <taxon>Spermatophyta</taxon>
        <taxon>Magnoliopsida</taxon>
        <taxon>eudicotyledons</taxon>
        <taxon>Gunneridae</taxon>
        <taxon>Pentapetalae</taxon>
        <taxon>rosids</taxon>
        <taxon>malvids</taxon>
        <taxon>Malvales</taxon>
        <taxon>Malvaceae</taxon>
        <taxon>Malvoideae</taxon>
        <taxon>Gossypium</taxon>
    </lineage>
</organism>
<feature type="compositionally biased region" description="Polar residues" evidence="1">
    <location>
        <begin position="79"/>
        <end position="92"/>
    </location>
</feature>
<dbReference type="Proteomes" id="UP001358586">
    <property type="component" value="Chromosome 3"/>
</dbReference>
<name>A0ABR0QJZ6_GOSAR</name>
<comment type="caution">
    <text evidence="2">The sequence shown here is derived from an EMBL/GenBank/DDBJ whole genome shotgun (WGS) entry which is preliminary data.</text>
</comment>
<reference evidence="2 3" key="1">
    <citation type="submission" date="2023-03" db="EMBL/GenBank/DDBJ databases">
        <title>WGS of Gossypium arboreum.</title>
        <authorList>
            <person name="Yu D."/>
        </authorList>
    </citation>
    <scope>NUCLEOTIDE SEQUENCE [LARGE SCALE GENOMIC DNA]</scope>
    <source>
        <tissue evidence="2">Leaf</tissue>
    </source>
</reference>
<gene>
    <name evidence="2" type="ORF">PVK06_008457</name>
</gene>
<evidence type="ECO:0000313" key="3">
    <source>
        <dbReference type="Proteomes" id="UP001358586"/>
    </source>
</evidence>
<proteinExistence type="predicted"/>
<sequence length="148" mass="16942">MRDQMLESQRNVMSQLSQLLTKELRKGRNSMINVGEDNEEPLYPPGFTSINDQTCPQDVPIAIRSQQHRVGTSAPMNYPTGSGSNPRNSPTNHEVPDLDEMEGIEKAKVELPRHLEDRYKWLEEKLRAMENADYHHGIDAKDLSWSLI</sequence>
<accession>A0ABR0QJZ6</accession>
<evidence type="ECO:0000313" key="2">
    <source>
        <dbReference type="EMBL" id="KAK5839641.1"/>
    </source>
</evidence>
<protein>
    <submittedName>
        <fullName evidence="2">Uncharacterized protein</fullName>
    </submittedName>
</protein>
<keyword evidence="3" id="KW-1185">Reference proteome</keyword>
<feature type="region of interest" description="Disordered" evidence="1">
    <location>
        <begin position="65"/>
        <end position="104"/>
    </location>
</feature>
<dbReference type="EMBL" id="JARKNE010000003">
    <property type="protein sequence ID" value="KAK5839641.1"/>
    <property type="molecule type" value="Genomic_DNA"/>
</dbReference>